<keyword evidence="1" id="KW-0472">Membrane</keyword>
<protein>
    <submittedName>
        <fullName evidence="2">Uncharacterized protein</fullName>
    </submittedName>
</protein>
<evidence type="ECO:0000256" key="1">
    <source>
        <dbReference type="SAM" id="Phobius"/>
    </source>
</evidence>
<comment type="caution">
    <text evidence="2">The sequence shown here is derived from an EMBL/GenBank/DDBJ whole genome shotgun (WGS) entry which is preliminary data.</text>
</comment>
<evidence type="ECO:0000313" key="2">
    <source>
        <dbReference type="EMBL" id="KTB42127.1"/>
    </source>
</evidence>
<feature type="transmembrane region" description="Helical" evidence="1">
    <location>
        <begin position="78"/>
        <end position="99"/>
    </location>
</feature>
<keyword evidence="1" id="KW-1133">Transmembrane helix</keyword>
<gene>
    <name evidence="2" type="ORF">WG66_5293</name>
</gene>
<dbReference type="EMBL" id="LATX01001380">
    <property type="protein sequence ID" value="KTB42127.1"/>
    <property type="molecule type" value="Genomic_DNA"/>
</dbReference>
<dbReference type="AlphaFoldDB" id="A0A0W0G0L6"/>
<feature type="transmembrane region" description="Helical" evidence="1">
    <location>
        <begin position="50"/>
        <end position="71"/>
    </location>
</feature>
<organism evidence="2 3">
    <name type="scientific">Moniliophthora roreri</name>
    <name type="common">Frosty pod rot fungus</name>
    <name type="synonym">Monilia roreri</name>
    <dbReference type="NCBI Taxonomy" id="221103"/>
    <lineage>
        <taxon>Eukaryota</taxon>
        <taxon>Fungi</taxon>
        <taxon>Dikarya</taxon>
        <taxon>Basidiomycota</taxon>
        <taxon>Agaricomycotina</taxon>
        <taxon>Agaricomycetes</taxon>
        <taxon>Agaricomycetidae</taxon>
        <taxon>Agaricales</taxon>
        <taxon>Marasmiineae</taxon>
        <taxon>Marasmiaceae</taxon>
        <taxon>Moniliophthora</taxon>
    </lineage>
</organism>
<sequence length="100" mass="11008">MLLSTTKLKLLSGIIVLLSITQFAGAIGTSVGVKKITKFSNFGQYSVIPGYLWIFGATLADILIAVTMVYAVRRNHNLPMSCLIQIVLNVMVALAIRYYR</sequence>
<reference evidence="2 3" key="1">
    <citation type="submission" date="2015-12" db="EMBL/GenBank/DDBJ databases">
        <title>Draft genome sequence of Moniliophthora roreri, the causal agent of frosty pod rot of cacao.</title>
        <authorList>
            <person name="Aime M.C."/>
            <person name="Diaz-Valderrama J.R."/>
            <person name="Kijpornyongpan T."/>
            <person name="Phillips-Mora W."/>
        </authorList>
    </citation>
    <scope>NUCLEOTIDE SEQUENCE [LARGE SCALE GENOMIC DNA]</scope>
    <source>
        <strain evidence="2 3">MCA 2952</strain>
    </source>
</reference>
<accession>A0A0W0G0L6</accession>
<name>A0A0W0G0L6_MONRR</name>
<keyword evidence="1" id="KW-0812">Transmembrane</keyword>
<proteinExistence type="predicted"/>
<dbReference type="Proteomes" id="UP000054988">
    <property type="component" value="Unassembled WGS sequence"/>
</dbReference>
<evidence type="ECO:0000313" key="3">
    <source>
        <dbReference type="Proteomes" id="UP000054988"/>
    </source>
</evidence>